<dbReference type="CDD" id="cd00118">
    <property type="entry name" value="LysM"/>
    <property type="match status" value="2"/>
</dbReference>
<name>A0A344TRP0_9BACT</name>
<keyword evidence="2" id="KW-0732">Signal</keyword>
<dbReference type="OrthoDB" id="2149800at2"/>
<gene>
    <name evidence="4" type="ORF">DR864_28015</name>
</gene>
<feature type="region of interest" description="Disordered" evidence="1">
    <location>
        <begin position="81"/>
        <end position="111"/>
    </location>
</feature>
<protein>
    <submittedName>
        <fullName evidence="4">Peptidoglycan-binding LysM</fullName>
    </submittedName>
</protein>
<evidence type="ECO:0000313" key="5">
    <source>
        <dbReference type="Proteomes" id="UP000251993"/>
    </source>
</evidence>
<proteinExistence type="predicted"/>
<feature type="chain" id="PRO_5016972156" evidence="2">
    <location>
        <begin position="23"/>
        <end position="360"/>
    </location>
</feature>
<feature type="region of interest" description="Disordered" evidence="1">
    <location>
        <begin position="22"/>
        <end position="42"/>
    </location>
</feature>
<organism evidence="4 5">
    <name type="scientific">Runella rosea</name>
    <dbReference type="NCBI Taxonomy" id="2259595"/>
    <lineage>
        <taxon>Bacteria</taxon>
        <taxon>Pseudomonadati</taxon>
        <taxon>Bacteroidota</taxon>
        <taxon>Cytophagia</taxon>
        <taxon>Cytophagales</taxon>
        <taxon>Spirosomataceae</taxon>
        <taxon>Runella</taxon>
    </lineage>
</organism>
<accession>A0A344TRP0</accession>
<evidence type="ECO:0000256" key="1">
    <source>
        <dbReference type="SAM" id="MobiDB-lite"/>
    </source>
</evidence>
<evidence type="ECO:0000313" key="4">
    <source>
        <dbReference type="EMBL" id="AXE21311.1"/>
    </source>
</evidence>
<dbReference type="InterPro" id="IPR036908">
    <property type="entry name" value="RlpA-like_sf"/>
</dbReference>
<dbReference type="AlphaFoldDB" id="A0A344TRP0"/>
<feature type="domain" description="LysM" evidence="3">
    <location>
        <begin position="173"/>
        <end position="216"/>
    </location>
</feature>
<feature type="signal peptide" evidence="2">
    <location>
        <begin position="1"/>
        <end position="22"/>
    </location>
</feature>
<dbReference type="KEGG" id="run:DR864_28015"/>
<dbReference type="Proteomes" id="UP000251993">
    <property type="component" value="Chromosome"/>
</dbReference>
<dbReference type="Gene3D" id="3.10.350.10">
    <property type="entry name" value="LysM domain"/>
    <property type="match status" value="2"/>
</dbReference>
<evidence type="ECO:0000259" key="3">
    <source>
        <dbReference type="PROSITE" id="PS51782"/>
    </source>
</evidence>
<dbReference type="PANTHER" id="PTHR33734">
    <property type="entry name" value="LYSM DOMAIN-CONTAINING GPI-ANCHORED PROTEIN 2"/>
    <property type="match status" value="1"/>
</dbReference>
<keyword evidence="5" id="KW-1185">Reference proteome</keyword>
<dbReference type="PANTHER" id="PTHR33734:SF22">
    <property type="entry name" value="MEMBRANE-BOUND LYTIC MUREIN TRANSGLYCOSYLASE D"/>
    <property type="match status" value="1"/>
</dbReference>
<sequence length="360" mass="39393">MIKRVGFCLVVLGLLWGKTTHATPSRSSLPDSTGSETKNGQSFVIHKVDPGQTLYAVMRKYKTTLKAIKDANPGMKDNLITGQVLRVPSQARSSAPKTATKEPEKAPEKDKLVLDYEIKPKTESTVTIKSEEDKPKPETPKVEEEAKPAEVAAEKKPEDISNTKPVATVSKTGLHKVEGGQSLYGIAVKYGVLMADIRRWNGLTSDQLRSGQELIVAEQAFQDYLKKNKLDSVKLADAKKSNAEKPPVPIVRPEDPTNSNLPEPKIANTGKRILETGVAEVLEGMDSNNKYLALHRTAPVGSLIQVKNMNNSQSIWVKVIGKLPDISANNRIIIKLSARAQEKLSPGGRQFIAEISYLAQ</sequence>
<feature type="region of interest" description="Disordered" evidence="1">
    <location>
        <begin position="239"/>
        <end position="265"/>
    </location>
</feature>
<feature type="domain" description="LysM" evidence="3">
    <location>
        <begin position="44"/>
        <end position="87"/>
    </location>
</feature>
<dbReference type="RefSeq" id="WP_114070072.1">
    <property type="nucleotide sequence ID" value="NZ_CP030850.1"/>
</dbReference>
<feature type="compositionally biased region" description="Basic and acidic residues" evidence="1">
    <location>
        <begin position="99"/>
        <end position="111"/>
    </location>
</feature>
<reference evidence="4 5" key="1">
    <citation type="submission" date="2018-07" db="EMBL/GenBank/DDBJ databases">
        <title>Genome sequencing of Runella.</title>
        <authorList>
            <person name="Baek M.-G."/>
            <person name="Yi H."/>
        </authorList>
    </citation>
    <scope>NUCLEOTIDE SEQUENCE [LARGE SCALE GENOMIC DNA]</scope>
    <source>
        <strain evidence="4 5">HYN0085</strain>
    </source>
</reference>
<feature type="region of interest" description="Disordered" evidence="1">
    <location>
        <begin position="124"/>
        <end position="166"/>
    </location>
</feature>
<dbReference type="EMBL" id="CP030850">
    <property type="protein sequence ID" value="AXE21311.1"/>
    <property type="molecule type" value="Genomic_DNA"/>
</dbReference>
<dbReference type="SMART" id="SM00257">
    <property type="entry name" value="LysM"/>
    <property type="match status" value="2"/>
</dbReference>
<dbReference type="Gene3D" id="2.40.40.10">
    <property type="entry name" value="RlpA-like domain"/>
    <property type="match status" value="1"/>
</dbReference>
<dbReference type="SUPFAM" id="SSF54106">
    <property type="entry name" value="LysM domain"/>
    <property type="match status" value="2"/>
</dbReference>
<evidence type="ECO:0000256" key="2">
    <source>
        <dbReference type="SAM" id="SignalP"/>
    </source>
</evidence>
<dbReference type="InterPro" id="IPR018392">
    <property type="entry name" value="LysM"/>
</dbReference>
<dbReference type="InterPro" id="IPR036779">
    <property type="entry name" value="LysM_dom_sf"/>
</dbReference>
<dbReference type="PROSITE" id="PS51782">
    <property type="entry name" value="LYSM"/>
    <property type="match status" value="2"/>
</dbReference>
<feature type="compositionally biased region" description="Basic and acidic residues" evidence="1">
    <location>
        <begin position="129"/>
        <end position="161"/>
    </location>
</feature>
<dbReference type="Pfam" id="PF01476">
    <property type="entry name" value="LysM"/>
    <property type="match status" value="2"/>
</dbReference>